<dbReference type="Pfam" id="PF01607">
    <property type="entry name" value="CBM_14"/>
    <property type="match status" value="1"/>
</dbReference>
<gene>
    <name evidence="5" type="ORF">DL89DRAFT_322114</name>
</gene>
<dbReference type="SUPFAM" id="SSF57625">
    <property type="entry name" value="Invertebrate chitin-binding proteins"/>
    <property type="match status" value="1"/>
</dbReference>
<feature type="compositionally biased region" description="Low complexity" evidence="1">
    <location>
        <begin position="160"/>
        <end position="178"/>
    </location>
</feature>
<evidence type="ECO:0000256" key="1">
    <source>
        <dbReference type="SAM" id="MobiDB-lite"/>
    </source>
</evidence>
<dbReference type="PROSITE" id="PS50940">
    <property type="entry name" value="CHIT_BIND_II"/>
    <property type="match status" value="1"/>
</dbReference>
<feature type="domain" description="Chitin-binding type-2" evidence="4">
    <location>
        <begin position="24"/>
        <end position="86"/>
    </location>
</feature>
<name>A0A1Y1WAX4_9FUNG</name>
<dbReference type="InterPro" id="IPR036508">
    <property type="entry name" value="Chitin-bd_dom_sf"/>
</dbReference>
<evidence type="ECO:0000313" key="5">
    <source>
        <dbReference type="EMBL" id="ORX70687.1"/>
    </source>
</evidence>
<feature type="chain" id="PRO_5012734028" description="Chitin-binding type-2 domain-containing protein" evidence="3">
    <location>
        <begin position="23"/>
        <end position="600"/>
    </location>
</feature>
<comment type="caution">
    <text evidence="5">The sequence shown here is derived from an EMBL/GenBank/DDBJ whole genome shotgun (WGS) entry which is preliminary data.</text>
</comment>
<evidence type="ECO:0000256" key="3">
    <source>
        <dbReference type="SAM" id="SignalP"/>
    </source>
</evidence>
<reference evidence="5 6" key="1">
    <citation type="submission" date="2016-07" db="EMBL/GenBank/DDBJ databases">
        <title>Pervasive Adenine N6-methylation of Active Genes in Fungi.</title>
        <authorList>
            <consortium name="DOE Joint Genome Institute"/>
            <person name="Mondo S.J."/>
            <person name="Dannebaum R.O."/>
            <person name="Kuo R.C."/>
            <person name="Labutti K."/>
            <person name="Haridas S."/>
            <person name="Kuo A."/>
            <person name="Salamov A."/>
            <person name="Ahrendt S.R."/>
            <person name="Lipzen A."/>
            <person name="Sullivan W."/>
            <person name="Andreopoulos W.B."/>
            <person name="Clum A."/>
            <person name="Lindquist E."/>
            <person name="Daum C."/>
            <person name="Ramamoorthy G.K."/>
            <person name="Gryganskyi A."/>
            <person name="Culley D."/>
            <person name="Magnuson J.K."/>
            <person name="James T.Y."/>
            <person name="O'Malley M.A."/>
            <person name="Stajich J.E."/>
            <person name="Spatafora J.W."/>
            <person name="Visel A."/>
            <person name="Grigoriev I.V."/>
        </authorList>
    </citation>
    <scope>NUCLEOTIDE SEQUENCE [LARGE SCALE GENOMIC DNA]</scope>
    <source>
        <strain evidence="5 6">ATCC 12442</strain>
    </source>
</reference>
<dbReference type="InterPro" id="IPR002557">
    <property type="entry name" value="Chitin-bd_dom"/>
</dbReference>
<dbReference type="GO" id="GO:0005576">
    <property type="term" value="C:extracellular region"/>
    <property type="evidence" value="ECO:0007669"/>
    <property type="project" value="InterPro"/>
</dbReference>
<proteinExistence type="predicted"/>
<dbReference type="AlphaFoldDB" id="A0A1Y1WAX4"/>
<dbReference type="EMBL" id="MCFD01000005">
    <property type="protein sequence ID" value="ORX70687.1"/>
    <property type="molecule type" value="Genomic_DNA"/>
</dbReference>
<accession>A0A1Y1WAX4</accession>
<keyword evidence="2" id="KW-1133">Transmembrane helix</keyword>
<evidence type="ECO:0000256" key="2">
    <source>
        <dbReference type="SAM" id="Phobius"/>
    </source>
</evidence>
<keyword evidence="6" id="KW-1185">Reference proteome</keyword>
<evidence type="ECO:0000313" key="6">
    <source>
        <dbReference type="Proteomes" id="UP000193922"/>
    </source>
</evidence>
<keyword evidence="2" id="KW-0812">Transmembrane</keyword>
<feature type="transmembrane region" description="Helical" evidence="2">
    <location>
        <begin position="116"/>
        <end position="134"/>
    </location>
</feature>
<feature type="signal peptide" evidence="3">
    <location>
        <begin position="1"/>
        <end position="22"/>
    </location>
</feature>
<dbReference type="OrthoDB" id="2104804at2759"/>
<dbReference type="RefSeq" id="XP_040744266.1">
    <property type="nucleotide sequence ID" value="XM_040891323.1"/>
</dbReference>
<dbReference type="GeneID" id="63807971"/>
<sequence length="600" mass="66980">MKTALLCTALVTLVTLVSPAAAADDVCKGHTGKDTVGKPFAHPTICDKFITCGSDNKPYVGDCPAGTYYDTKLTTCTQGAKSACGDRKARRPVASAAPGWRSKVQQSILANRRNQLVLGLVVMLVILHGFLLPFSDSHPPPPPELAELAELGEDTTGDTPPAAGPNSPSGGNSRASSGGLSKLWNGVLSLGKHGPQPTCSQLPVPDDFWYLSGPPTVKLAPLKRALSPGRQRLRARGAKLKATPDLRNHDRESVHIYEADGILEHRNAEWNPEIPMNPLPYDAEPLEVSGESKVTVVDDPESPYSLHNYLSLPLCTRDLPFSAAVVPGSDNHGRVWLPYSCRMRRVPYEEFVGCLREKYPLTHWYGDSNTRRSLKKISTLGKWCSLPEEQFTRECICEDQREPLGGMSDTSEYEFRPGNIGHHGNDSVRIFFHKWDGLVTINKPHWDMDMVPEYINPYGSPDLLIIALTNWDAAFSTFVEFSRELSKMIQRVDGMYANSTDILIRTGQYFCCSADMTSWHRRFTRDRNRLFDKHVLDQFRDYFGDRRKVSLWDVASVTESRPLSARKEAQTCVSNHVRSEVVEVENQLLFNAMCNWRADD</sequence>
<protein>
    <recommendedName>
        <fullName evidence="4">Chitin-binding type-2 domain-containing protein</fullName>
    </recommendedName>
</protein>
<feature type="region of interest" description="Disordered" evidence="1">
    <location>
        <begin position="153"/>
        <end position="178"/>
    </location>
</feature>
<dbReference type="GO" id="GO:0008061">
    <property type="term" value="F:chitin binding"/>
    <property type="evidence" value="ECO:0007669"/>
    <property type="project" value="InterPro"/>
</dbReference>
<dbReference type="Gene3D" id="2.170.140.10">
    <property type="entry name" value="Chitin binding domain"/>
    <property type="match status" value="1"/>
</dbReference>
<dbReference type="SMART" id="SM00494">
    <property type="entry name" value="ChtBD2"/>
    <property type="match status" value="1"/>
</dbReference>
<keyword evidence="2" id="KW-0472">Membrane</keyword>
<dbReference type="Proteomes" id="UP000193922">
    <property type="component" value="Unassembled WGS sequence"/>
</dbReference>
<organism evidence="5 6">
    <name type="scientific">Linderina pennispora</name>
    <dbReference type="NCBI Taxonomy" id="61395"/>
    <lineage>
        <taxon>Eukaryota</taxon>
        <taxon>Fungi</taxon>
        <taxon>Fungi incertae sedis</taxon>
        <taxon>Zoopagomycota</taxon>
        <taxon>Kickxellomycotina</taxon>
        <taxon>Kickxellomycetes</taxon>
        <taxon>Kickxellales</taxon>
        <taxon>Kickxellaceae</taxon>
        <taxon>Linderina</taxon>
    </lineage>
</organism>
<keyword evidence="3" id="KW-0732">Signal</keyword>
<evidence type="ECO:0000259" key="4">
    <source>
        <dbReference type="PROSITE" id="PS50940"/>
    </source>
</evidence>